<dbReference type="InterPro" id="IPR031959">
    <property type="entry name" value="DUF4779"/>
</dbReference>
<evidence type="ECO:0000256" key="1">
    <source>
        <dbReference type="SAM" id="SignalP"/>
    </source>
</evidence>
<keyword evidence="1" id="KW-0732">Signal</keyword>
<keyword evidence="3" id="KW-1185">Reference proteome</keyword>
<reference evidence="2" key="1">
    <citation type="submission" date="2021-12" db="EMBL/GenBank/DDBJ databases">
        <authorList>
            <person name="King R."/>
        </authorList>
    </citation>
    <scope>NUCLEOTIDE SEQUENCE</scope>
</reference>
<feature type="chain" id="PRO_5045235811" evidence="1">
    <location>
        <begin position="21"/>
        <end position="237"/>
    </location>
</feature>
<evidence type="ECO:0000313" key="3">
    <source>
        <dbReference type="Proteomes" id="UP001153292"/>
    </source>
</evidence>
<dbReference type="EMBL" id="OU963913">
    <property type="protein sequence ID" value="CAH0402409.1"/>
    <property type="molecule type" value="Genomic_DNA"/>
</dbReference>
<feature type="signal peptide" evidence="1">
    <location>
        <begin position="1"/>
        <end position="20"/>
    </location>
</feature>
<dbReference type="Pfam" id="PF16009">
    <property type="entry name" value="DUF4779"/>
    <property type="match status" value="1"/>
</dbReference>
<evidence type="ECO:0000313" key="2">
    <source>
        <dbReference type="EMBL" id="CAH0402409.1"/>
    </source>
</evidence>
<organism evidence="2 3">
    <name type="scientific">Chilo suppressalis</name>
    <name type="common">Asiatic rice borer moth</name>
    <dbReference type="NCBI Taxonomy" id="168631"/>
    <lineage>
        <taxon>Eukaryota</taxon>
        <taxon>Metazoa</taxon>
        <taxon>Ecdysozoa</taxon>
        <taxon>Arthropoda</taxon>
        <taxon>Hexapoda</taxon>
        <taxon>Insecta</taxon>
        <taxon>Pterygota</taxon>
        <taxon>Neoptera</taxon>
        <taxon>Endopterygota</taxon>
        <taxon>Lepidoptera</taxon>
        <taxon>Glossata</taxon>
        <taxon>Ditrysia</taxon>
        <taxon>Pyraloidea</taxon>
        <taxon>Crambidae</taxon>
        <taxon>Crambinae</taxon>
        <taxon>Chilo</taxon>
    </lineage>
</organism>
<sequence length="237" mass="26844">MHKKLCFILSLTVLRYWTEASPVNLGTLEFDRLDTDLDDLKYEVEEEDLDDLTKYLDDRAEINGNEDKSKTKLKASGFRKNDKTNKGLKSKHNILDLKKLFQIIGAKDQGSFSDDEIFAAAEGLAAEAVGAKGKEERKFKKGTKTRGFHRVHHKDEYKKDKEFYEDDETTGSIKKVGGKAVGYKIGGGIGFDKGHFHHDRQKGIFGKQGYLDKGFINKEYSDFSDDQGYEGSYNSDS</sequence>
<accession>A0ABN8B3B7</accession>
<dbReference type="Proteomes" id="UP001153292">
    <property type="component" value="Chromosome 20"/>
</dbReference>
<name>A0ABN8B3B7_CHISP</name>
<protein>
    <submittedName>
        <fullName evidence="2">Uncharacterized protein</fullName>
    </submittedName>
</protein>
<proteinExistence type="predicted"/>
<gene>
    <name evidence="2" type="ORF">CHILSU_LOCUS5651</name>
</gene>